<evidence type="ECO:0000256" key="3">
    <source>
        <dbReference type="ARBA" id="ARBA00022840"/>
    </source>
</evidence>
<dbReference type="CDD" id="cd03230">
    <property type="entry name" value="ABC_DR_subfamily_A"/>
    <property type="match status" value="1"/>
</dbReference>
<evidence type="ECO:0000313" key="6">
    <source>
        <dbReference type="Proteomes" id="UP000292639"/>
    </source>
</evidence>
<evidence type="ECO:0000313" key="5">
    <source>
        <dbReference type="EMBL" id="TBU90663.1"/>
    </source>
</evidence>
<keyword evidence="3 5" id="KW-0067">ATP-binding</keyword>
<dbReference type="Pfam" id="PF00005">
    <property type="entry name" value="ABC_tran"/>
    <property type="match status" value="1"/>
</dbReference>
<proteinExistence type="predicted"/>
<dbReference type="GO" id="GO:0005524">
    <property type="term" value="F:ATP binding"/>
    <property type="evidence" value="ECO:0007669"/>
    <property type="project" value="UniProtKB-KW"/>
</dbReference>
<reference evidence="5 6" key="1">
    <citation type="submission" date="2018-06" db="EMBL/GenBank/DDBJ databases">
        <title>Three novel Pseudomonas species isolated from symptomatic oak.</title>
        <authorList>
            <person name="Bueno-Gonzalez V."/>
            <person name="Brady C."/>
        </authorList>
    </citation>
    <scope>NUCLEOTIDE SEQUENCE [LARGE SCALE GENOMIC DNA]</scope>
    <source>
        <strain evidence="5 6">P17C</strain>
    </source>
</reference>
<keyword evidence="1" id="KW-0813">Transport</keyword>
<organism evidence="5 6">
    <name type="scientific">Stutzerimonas kirkiae</name>
    <dbReference type="NCBI Taxonomy" id="2211392"/>
    <lineage>
        <taxon>Bacteria</taxon>
        <taxon>Pseudomonadati</taxon>
        <taxon>Pseudomonadota</taxon>
        <taxon>Gammaproteobacteria</taxon>
        <taxon>Pseudomonadales</taxon>
        <taxon>Pseudomonadaceae</taxon>
        <taxon>Stutzerimonas</taxon>
    </lineage>
</organism>
<dbReference type="InterPro" id="IPR003439">
    <property type="entry name" value="ABC_transporter-like_ATP-bd"/>
</dbReference>
<dbReference type="PROSITE" id="PS50893">
    <property type="entry name" value="ABC_TRANSPORTER_2"/>
    <property type="match status" value="1"/>
</dbReference>
<gene>
    <name evidence="5" type="ORF">DNJ96_16675</name>
</gene>
<dbReference type="RefSeq" id="WP_131185704.1">
    <property type="nucleotide sequence ID" value="NZ_QJUO01000033.1"/>
</dbReference>
<evidence type="ECO:0000256" key="1">
    <source>
        <dbReference type="ARBA" id="ARBA00022448"/>
    </source>
</evidence>
<comment type="caution">
    <text evidence="5">The sequence shown here is derived from an EMBL/GenBank/DDBJ whole genome shotgun (WGS) entry which is preliminary data.</text>
</comment>
<sequence>MNTALSFHLVSKTLRIGRERIQILRDVSFELKEGETLALLGPNGAGKSTCIRIILDMIRDYRGSVTLHGHDARRAQARSHVAYVAENPSLHERLTPMEVLRTGLARHDIRRSDANAWCKCWLQRLEVEEYAHCLIGRLPKGATQKVALAHAMAVQPRLLILDEPFSGLDPYAHGNVLHILDEYRRAGGSLFLTSHRLQNMERLADRVGFMRKGKLLAVRPYRELATERKADLIIRYEARHALFDESSSPCPGVFEYRLAYLELQASIARLLAQGGTLLAIRPELSLEDLFFRFAARDGA</sequence>
<dbReference type="Proteomes" id="UP000292639">
    <property type="component" value="Unassembled WGS sequence"/>
</dbReference>
<dbReference type="SMART" id="SM00382">
    <property type="entry name" value="AAA"/>
    <property type="match status" value="1"/>
</dbReference>
<name>A0A4Q9QYR0_9GAMM</name>
<accession>A0A4Q9QYR0</accession>
<dbReference type="PANTHER" id="PTHR42939:SF1">
    <property type="entry name" value="ABC TRANSPORTER ATP-BINDING PROTEIN ALBC-RELATED"/>
    <property type="match status" value="1"/>
</dbReference>
<dbReference type="PANTHER" id="PTHR42939">
    <property type="entry name" value="ABC TRANSPORTER ATP-BINDING PROTEIN ALBC-RELATED"/>
    <property type="match status" value="1"/>
</dbReference>
<dbReference type="InterPro" id="IPR027417">
    <property type="entry name" value="P-loop_NTPase"/>
</dbReference>
<dbReference type="GO" id="GO:0016887">
    <property type="term" value="F:ATP hydrolysis activity"/>
    <property type="evidence" value="ECO:0007669"/>
    <property type="project" value="InterPro"/>
</dbReference>
<dbReference type="InterPro" id="IPR003593">
    <property type="entry name" value="AAA+_ATPase"/>
</dbReference>
<dbReference type="EMBL" id="QJUP01000029">
    <property type="protein sequence ID" value="TBU90663.1"/>
    <property type="molecule type" value="Genomic_DNA"/>
</dbReference>
<feature type="domain" description="ABC transporter" evidence="4">
    <location>
        <begin position="5"/>
        <end position="237"/>
    </location>
</feature>
<protein>
    <submittedName>
        <fullName evidence="5">ABC transporter ATP-binding protein</fullName>
    </submittedName>
</protein>
<keyword evidence="2" id="KW-0547">Nucleotide-binding</keyword>
<dbReference type="SUPFAM" id="SSF52540">
    <property type="entry name" value="P-loop containing nucleoside triphosphate hydrolases"/>
    <property type="match status" value="1"/>
</dbReference>
<evidence type="ECO:0000259" key="4">
    <source>
        <dbReference type="PROSITE" id="PS50893"/>
    </source>
</evidence>
<dbReference type="InterPro" id="IPR051782">
    <property type="entry name" value="ABC_Transporter_VariousFunc"/>
</dbReference>
<dbReference type="AlphaFoldDB" id="A0A4Q9QYR0"/>
<keyword evidence="6" id="KW-1185">Reference proteome</keyword>
<dbReference type="Gene3D" id="3.40.50.300">
    <property type="entry name" value="P-loop containing nucleotide triphosphate hydrolases"/>
    <property type="match status" value="1"/>
</dbReference>
<evidence type="ECO:0000256" key="2">
    <source>
        <dbReference type="ARBA" id="ARBA00022741"/>
    </source>
</evidence>